<sequence length="185" mass="20329">MFNVIKNKGNVVRAYQLGRDSAIINELIAGGKIENLGDGNYAVHSQEAINGNVGGEVAKAGDWIKIDSSGCPYPNDQVYFEANHCHIEGDIYEQIPKPLQAWDAECAMCPEVAFLVEKKGLIINETSTAQRYSAELWGTKEVAAADAVIVFYSISRDNNGCIIDADFNFVERGEFNKIYSVVQSN</sequence>
<dbReference type="RefSeq" id="WP_132089444.1">
    <property type="nucleotide sequence ID" value="NZ_JANKAQ010000003.1"/>
</dbReference>
<protein>
    <submittedName>
        <fullName evidence="1">Uncharacterized protein</fullName>
    </submittedName>
</protein>
<organism evidence="1 2">
    <name type="scientific">Frisingicoccus caecimuris</name>
    <dbReference type="NCBI Taxonomy" id="1796636"/>
    <lineage>
        <taxon>Bacteria</taxon>
        <taxon>Bacillati</taxon>
        <taxon>Bacillota</taxon>
        <taxon>Clostridia</taxon>
        <taxon>Lachnospirales</taxon>
        <taxon>Lachnospiraceae</taxon>
        <taxon>Frisingicoccus</taxon>
    </lineage>
</organism>
<keyword evidence="2" id="KW-1185">Reference proteome</keyword>
<evidence type="ECO:0000313" key="2">
    <source>
        <dbReference type="Proteomes" id="UP000295711"/>
    </source>
</evidence>
<dbReference type="EMBL" id="SLXA01000003">
    <property type="protein sequence ID" value="TCO85324.1"/>
    <property type="molecule type" value="Genomic_DNA"/>
</dbReference>
<proteinExistence type="predicted"/>
<evidence type="ECO:0000313" key="1">
    <source>
        <dbReference type="EMBL" id="TCO85324.1"/>
    </source>
</evidence>
<dbReference type="AlphaFoldDB" id="A0A4R2LEF8"/>
<gene>
    <name evidence="1" type="ORF">EV212_10345</name>
</gene>
<reference evidence="1 2" key="1">
    <citation type="submission" date="2019-03" db="EMBL/GenBank/DDBJ databases">
        <title>Genomic Encyclopedia of Type Strains, Phase IV (KMG-IV): sequencing the most valuable type-strain genomes for metagenomic binning, comparative biology and taxonomic classification.</title>
        <authorList>
            <person name="Goeker M."/>
        </authorList>
    </citation>
    <scope>NUCLEOTIDE SEQUENCE [LARGE SCALE GENOMIC DNA]</scope>
    <source>
        <strain evidence="1 2">DSM 28559</strain>
    </source>
</reference>
<accession>A0A4R2LEF8</accession>
<comment type="caution">
    <text evidence="1">The sequence shown here is derived from an EMBL/GenBank/DDBJ whole genome shotgun (WGS) entry which is preliminary data.</text>
</comment>
<dbReference type="Proteomes" id="UP000295711">
    <property type="component" value="Unassembled WGS sequence"/>
</dbReference>
<name>A0A4R2LEF8_9FIRM</name>
<dbReference type="OrthoDB" id="2042892at2"/>